<dbReference type="InterPro" id="IPR029787">
    <property type="entry name" value="Nucleotide_cyclase"/>
</dbReference>
<dbReference type="AlphaFoldDB" id="A0A7C3PMA2"/>
<evidence type="ECO:0000256" key="1">
    <source>
        <dbReference type="ARBA" id="ARBA00005381"/>
    </source>
</evidence>
<accession>A0A7C3PMA2</accession>
<name>A0A7C3PMA2_9CYAN</name>
<dbReference type="Pfam" id="PF00211">
    <property type="entry name" value="Guanylate_cyc"/>
    <property type="match status" value="1"/>
</dbReference>
<dbReference type="GO" id="GO:0004016">
    <property type="term" value="F:adenylate cyclase activity"/>
    <property type="evidence" value="ECO:0007669"/>
    <property type="project" value="UniProtKB-ARBA"/>
</dbReference>
<dbReference type="GO" id="GO:0035556">
    <property type="term" value="P:intracellular signal transduction"/>
    <property type="evidence" value="ECO:0007669"/>
    <property type="project" value="InterPro"/>
</dbReference>
<dbReference type="InterPro" id="IPR050697">
    <property type="entry name" value="Adenylyl/Guanylyl_Cyclase_3/4"/>
</dbReference>
<comment type="caution">
    <text evidence="3">The sequence shown here is derived from an EMBL/GenBank/DDBJ whole genome shotgun (WGS) entry which is preliminary data.</text>
</comment>
<dbReference type="SUPFAM" id="SSF55073">
    <property type="entry name" value="Nucleotide cyclase"/>
    <property type="match status" value="1"/>
</dbReference>
<gene>
    <name evidence="3" type="ORF">ENR64_06650</name>
</gene>
<dbReference type="InterPro" id="IPR001054">
    <property type="entry name" value="A/G_cyclase"/>
</dbReference>
<dbReference type="EMBL" id="DSRU01000079">
    <property type="protein sequence ID" value="HFM97437.1"/>
    <property type="molecule type" value="Genomic_DNA"/>
</dbReference>
<protein>
    <submittedName>
        <fullName evidence="3">Adenylate/guanylate cyclase domain-containing protein</fullName>
    </submittedName>
</protein>
<evidence type="ECO:0000259" key="2">
    <source>
        <dbReference type="PROSITE" id="PS50125"/>
    </source>
</evidence>
<sequence>MPLLWLERSCQGKQLRRTKNPHRLCGGECQYRLSYEHYQQAYTLGQRWSAGINAATLALILGDRQQAHQLANEVKSACLQELARIQAEYQDPYWCYATLGEVALIQSDQENARQWYVQANQVGQGRLGNLSSTYRNARLLLEFLDADQRGIRECFQIPSVFVFAGHMIDRPQRSQPRFPTQLEPLVSEAIQAQLESLDAKLGYCSAANGSDILFAEAMLARGGEVRIVLPFAREEFIHDSVLPAGVEWVKRFDRVIEQATEVIVVSQRQQGDRSLAYEYSNQILYGLAQMRARQLETTLTPLAVWNGSPGDGRGGTATMVKYWQNQGHQVHIVDLKALLKQSQVKASQAQPDKKGIISSKPDSVPNVELTREIMAMLFADVVQFSRLGEDQIAAYVQHFLGAIAQLTMTSYQPVHKNTWGDAIYFVFASVHEAGCFALELQNLMQNTEWTSKGLPEHLSLRIALHAGPVYRCIDPVTGRMNYVGSHVNHAARIEPVTPPGQVYASQAFAALVAAEGIAEFTCEYVGRMAYAKGYGTFPTYFIQHRY</sequence>
<dbReference type="PANTHER" id="PTHR43081">
    <property type="entry name" value="ADENYLATE CYCLASE, TERMINAL-DIFFERENTIATION SPECIFIC-RELATED"/>
    <property type="match status" value="1"/>
</dbReference>
<feature type="domain" description="Guanylate cyclase" evidence="2">
    <location>
        <begin position="375"/>
        <end position="494"/>
    </location>
</feature>
<proteinExistence type="inferred from homology"/>
<evidence type="ECO:0000313" key="3">
    <source>
        <dbReference type="EMBL" id="HFM97437.1"/>
    </source>
</evidence>
<reference evidence="3" key="1">
    <citation type="journal article" date="2020" name="mSystems">
        <title>Genome- and Community-Level Interaction Insights into Carbon Utilization and Element Cycling Functions of Hydrothermarchaeota in Hydrothermal Sediment.</title>
        <authorList>
            <person name="Zhou Z."/>
            <person name="Liu Y."/>
            <person name="Xu W."/>
            <person name="Pan J."/>
            <person name="Luo Z.H."/>
            <person name="Li M."/>
        </authorList>
    </citation>
    <scope>NUCLEOTIDE SEQUENCE [LARGE SCALE GENOMIC DNA]</scope>
    <source>
        <strain evidence="3">SpSt-418</strain>
    </source>
</reference>
<dbReference type="PROSITE" id="PS50125">
    <property type="entry name" value="GUANYLATE_CYCLASE_2"/>
    <property type="match status" value="1"/>
</dbReference>
<comment type="similarity">
    <text evidence="1">Belongs to the adenylyl cyclase class-3 family.</text>
</comment>
<dbReference type="Gene3D" id="3.30.70.1230">
    <property type="entry name" value="Nucleotide cyclase"/>
    <property type="match status" value="1"/>
</dbReference>
<dbReference type="CDD" id="cd07302">
    <property type="entry name" value="CHD"/>
    <property type="match status" value="1"/>
</dbReference>
<dbReference type="GO" id="GO:0009190">
    <property type="term" value="P:cyclic nucleotide biosynthetic process"/>
    <property type="evidence" value="ECO:0007669"/>
    <property type="project" value="InterPro"/>
</dbReference>
<organism evidence="3">
    <name type="scientific">Oscillatoriales cyanobacterium SpSt-418</name>
    <dbReference type="NCBI Taxonomy" id="2282169"/>
    <lineage>
        <taxon>Bacteria</taxon>
        <taxon>Bacillati</taxon>
        <taxon>Cyanobacteriota</taxon>
        <taxon>Cyanophyceae</taxon>
        <taxon>Oscillatoriophycideae</taxon>
        <taxon>Oscillatoriales</taxon>
    </lineage>
</organism>
<dbReference type="PANTHER" id="PTHR43081:SF1">
    <property type="entry name" value="ADENYLATE CYCLASE, TERMINAL-DIFFERENTIATION SPECIFIC"/>
    <property type="match status" value="1"/>
</dbReference>
<dbReference type="Gene3D" id="3.40.50.450">
    <property type="match status" value="1"/>
</dbReference>
<dbReference type="SMART" id="SM00044">
    <property type="entry name" value="CYCc"/>
    <property type="match status" value="1"/>
</dbReference>